<evidence type="ECO:0000256" key="13">
    <source>
        <dbReference type="ARBA" id="ARBA00048988"/>
    </source>
</evidence>
<comment type="PTM">
    <text evidence="15">Sumoylated.</text>
</comment>
<feature type="short sequence motif" description="Nuclear localization signal" evidence="15">
    <location>
        <begin position="81"/>
        <end position="83"/>
    </location>
</feature>
<keyword evidence="15" id="KW-1017">Isopeptide bond</keyword>
<dbReference type="Gene3D" id="3.40.50.300">
    <property type="entry name" value="P-loop containing nucleotide triphosphate hydrolases"/>
    <property type="match status" value="1"/>
</dbReference>
<dbReference type="InterPro" id="IPR037102">
    <property type="entry name" value="Znf_lg_T-Ag_D1_dom_sf"/>
</dbReference>
<comment type="subcellular location">
    <subcellularLocation>
        <location evidence="1 15">Host nucleus</location>
    </subcellularLocation>
</comment>
<dbReference type="HAMAP" id="MF_04000">
    <property type="entry name" value="PPV_E1"/>
    <property type="match status" value="1"/>
</dbReference>
<comment type="function">
    <text evidence="14 15">ATP-dependent DNA 3'-5' helicase required for initiation of viral DNA replication. It forms a complex with the viral E2 protein. The E1-E2 complex binds to the replication origin which contains binding sites for both proteins. During the initial step, a dimer of E1 interacts with a dimer of protein E2 leading to a complex that binds the viral origin of replication with high specificity. Then, a second dimer of E1 displaces the E2 dimer in an ATP-dependent manner to form the E1 tetramer. Following this, two E1 monomers are added to each half of the site, which results in the formation of two E1 trimers on the viral ori. Subsequently, two hexamers will be created. The double hexamer acts as a bi-directional helicase machinery and unwinds the viral DNA and then recruits the host DNA polymerase to start replication.</text>
</comment>
<feature type="compositionally biased region" description="Polar residues" evidence="17">
    <location>
        <begin position="129"/>
        <end position="152"/>
    </location>
</feature>
<dbReference type="InterPro" id="IPR027417">
    <property type="entry name" value="P-loop_NTPase"/>
</dbReference>
<proteinExistence type="inferred from homology"/>
<feature type="cross-link" description="Glycyl lysine isopeptide (Lys-Gly) (interchain with G-Cter in SUMO)" evidence="15">
    <location>
        <position position="556"/>
    </location>
</feature>
<feature type="region of interest" description="Disordered" evidence="17">
    <location>
        <begin position="129"/>
        <end position="192"/>
    </location>
</feature>
<dbReference type="InterPro" id="IPR014000">
    <property type="entry name" value="PPV_DNA_helicase_E1_N"/>
</dbReference>
<protein>
    <recommendedName>
        <fullName evidence="15 16">Replication protein E1</fullName>
        <ecNumber evidence="15 16">5.6.2.4</ecNumber>
    </recommendedName>
    <alternativeName>
        <fullName evidence="15">ATP-dependent helicase E1</fullName>
    </alternativeName>
    <alternativeName>
        <fullName evidence="15">DNA 3'-5' helicase E1</fullName>
    </alternativeName>
</protein>
<dbReference type="Pfam" id="PF00524">
    <property type="entry name" value="PPV_E1_N"/>
    <property type="match status" value="1"/>
</dbReference>
<evidence type="ECO:0000256" key="11">
    <source>
        <dbReference type="ARBA" id="ARBA00023235"/>
    </source>
</evidence>
<feature type="compositionally biased region" description="Basic and acidic residues" evidence="17">
    <location>
        <begin position="181"/>
        <end position="190"/>
    </location>
</feature>
<dbReference type="SUPFAM" id="SSF55464">
    <property type="entry name" value="Origin of replication-binding domain, RBD-like"/>
    <property type="match status" value="1"/>
</dbReference>
<comment type="catalytic activity">
    <reaction evidence="13 15 16">
        <text>ATP + H2O = ADP + phosphate + H(+)</text>
        <dbReference type="Rhea" id="RHEA:13065"/>
        <dbReference type="ChEBI" id="CHEBI:15377"/>
        <dbReference type="ChEBI" id="CHEBI:15378"/>
        <dbReference type="ChEBI" id="CHEBI:30616"/>
        <dbReference type="ChEBI" id="CHEBI:43474"/>
        <dbReference type="ChEBI" id="CHEBI:456216"/>
        <dbReference type="EC" id="5.6.2.4"/>
    </reaction>
</comment>
<evidence type="ECO:0000256" key="14">
    <source>
        <dbReference type="ARBA" id="ARBA00093297"/>
    </source>
</evidence>
<name>W5QK76_9PAPI</name>
<feature type="binding site" evidence="15">
    <location>
        <begin position="475"/>
        <end position="482"/>
    </location>
    <ligand>
        <name>ATP</name>
        <dbReference type="ChEBI" id="CHEBI:30616"/>
    </ligand>
</feature>
<keyword evidence="15" id="KW-0832">Ubl conjugation</keyword>
<comment type="function">
    <text evidence="16">ATP-dependent DNA helicase required for initiation of viral DNA replication. It forms a complex with the viral E2 protein. The E1-E2 complex binds to the replication origin which contains binding sites for both proteins.</text>
</comment>
<evidence type="ECO:0000256" key="4">
    <source>
        <dbReference type="ARBA" id="ARBA00022562"/>
    </source>
</evidence>
<keyword evidence="2 15" id="KW-0244">Early protein</keyword>
<dbReference type="GO" id="GO:0006260">
    <property type="term" value="P:DNA replication"/>
    <property type="evidence" value="ECO:0007669"/>
    <property type="project" value="UniProtKB-UniRule"/>
</dbReference>
<keyword evidence="3 15" id="KW-0597">Phosphoprotein</keyword>
<dbReference type="Gene3D" id="1.10.10.510">
    <property type="entry name" value="Zinc finger, large T-antigen D1 domain"/>
    <property type="match status" value="1"/>
</dbReference>
<dbReference type="PROSITE" id="PS51206">
    <property type="entry name" value="SF3_HELICASE_1"/>
    <property type="match status" value="1"/>
</dbReference>
<comment type="PTM">
    <text evidence="15">Phosphorylated.</text>
</comment>
<dbReference type="Gene3D" id="3.40.1310.10">
    <property type="match status" value="1"/>
</dbReference>
<keyword evidence="10 15" id="KW-0238">DNA-binding</keyword>
<dbReference type="GO" id="GO:0016887">
    <property type="term" value="F:ATP hydrolysis activity"/>
    <property type="evidence" value="ECO:0007669"/>
    <property type="project" value="RHEA"/>
</dbReference>
<dbReference type="PIRSF" id="PIRSF003383">
    <property type="entry name" value="Rep_E1_papillomaV"/>
    <property type="match status" value="1"/>
</dbReference>
<dbReference type="InterPro" id="IPR046832">
    <property type="entry name" value="PPV_E1_DBD"/>
</dbReference>
<feature type="modified residue" description="Phosphoserine; by host" evidence="15">
    <location>
        <position position="106"/>
    </location>
</feature>
<dbReference type="Pfam" id="PF20450">
    <property type="entry name" value="PPV_E1_DBD"/>
    <property type="match status" value="1"/>
</dbReference>
<comment type="caution">
    <text evidence="15">Lacks conserved residue(s) required for the propagation of feature annotation.</text>
</comment>
<keyword evidence="6 15" id="KW-0547">Nucleotide-binding</keyword>
<keyword evidence="4 15" id="KW-1048">Host nucleus</keyword>
<dbReference type="Proteomes" id="UP000098687">
    <property type="component" value="Segment"/>
</dbReference>
<comment type="catalytic activity">
    <reaction evidence="12 15">
        <text>Couples ATP hydrolysis with the unwinding of duplex DNA by translocating in the 3'-5' direction.</text>
        <dbReference type="EC" id="5.6.2.4"/>
    </reaction>
</comment>
<feature type="domain" description="SF3 helicase" evidence="18">
    <location>
        <begin position="449"/>
        <end position="599"/>
    </location>
</feature>
<dbReference type="InterPro" id="IPR014015">
    <property type="entry name" value="Helicase_SF3_DNA-vir"/>
</dbReference>
<dbReference type="GO" id="GO:0005524">
    <property type="term" value="F:ATP binding"/>
    <property type="evidence" value="ECO:0007669"/>
    <property type="project" value="UniProtKB-UniRule"/>
</dbReference>
<evidence type="ECO:0000256" key="5">
    <source>
        <dbReference type="ARBA" id="ARBA00022705"/>
    </source>
</evidence>
<feature type="modified residue" description="Phosphoserine; by host" evidence="15">
    <location>
        <position position="87"/>
    </location>
</feature>
<dbReference type="InterPro" id="IPR001177">
    <property type="entry name" value="PPV_DNA_helicase_E1_C"/>
</dbReference>
<keyword evidence="9 15" id="KW-0067">ATP-binding</keyword>
<sequence length="647" mass="72289">MASQPGTSKGDGAGWIVVEADVHRPEDCSSDEGEDSDLEAAGYDVVDFIDANESLGSPGEAAALYNTQCATEDTAVLQALKRKYLKSPYTSPHGHVIDGKEVNELSPRLSAINIGKNTQKAKRRLFARQQQDSGYGNSLEVETQATDETPTQVDEGAGAGEPPGASLESGSQTAGGTEAAQGREEKRPEEPVVQWLQSSNLRAILLGKFKECYGVGYTDLVRQFKSDKTCCWDWVIAAFSMPMAVAEGLTSTIQPLCTYAHIQINTCSLGCVVLVLASFKAAKNRTTVKKALGTLLNIPENRMLVEPPKLKSMPAALYWFRTSLSNVSEVYGEPPEWLKRQTQVSHCLEEEVFCLSTMVQWAYDNGHTDDSTIAYEYALLGDTDSNAAAFLKSNCQARYVKDCGTMVRHYKRAEMRRMTMAEWIQHCSDRIEEEGDWRPIVRFLRYQGVDFISFCKALKDFLKGIPKRNCIVLCGPPNTGKSWFGMSLMMFLEGKVLSYCNSTSHFWLQPLGDTKVAMLDDATPQCWDYIDTYLRNALDGNPICVDMKHKAPIQLKCPPMLITTNTDIREGDRWRYLRSRHTMFTFQNEMPFTPQGTPVYELSKANWKAFFGRSWAQLDLGDREDEQDNGRANQPFRCCAGTADRLL</sequence>
<comment type="subunit">
    <text evidence="15">Can form hexamers. Interacts with E2 protein; this interaction increases E1 DNA binding specificity. Interacts with host DNA polymerase subunit POLA2. Interacts with host single stranded DNA-binding protein RPA1. Interacts with host TOP1; this interaction stimulates the enzymatic activity of TOP1.</text>
</comment>
<evidence type="ECO:0000256" key="12">
    <source>
        <dbReference type="ARBA" id="ARBA00034617"/>
    </source>
</evidence>
<dbReference type="GO" id="GO:0042025">
    <property type="term" value="C:host cell nucleus"/>
    <property type="evidence" value="ECO:0007669"/>
    <property type="project" value="UniProtKB-SubCell"/>
</dbReference>
<dbReference type="GO" id="GO:0003677">
    <property type="term" value="F:DNA binding"/>
    <property type="evidence" value="ECO:0007669"/>
    <property type="project" value="UniProtKB-UniRule"/>
</dbReference>
<evidence type="ECO:0000313" key="19">
    <source>
        <dbReference type="EMBL" id="AEA35063.1"/>
    </source>
</evidence>
<evidence type="ECO:0000256" key="2">
    <source>
        <dbReference type="ARBA" id="ARBA00022518"/>
    </source>
</evidence>
<evidence type="ECO:0000256" key="15">
    <source>
        <dbReference type="HAMAP-Rule" id="MF_04000"/>
    </source>
</evidence>
<evidence type="ECO:0000256" key="17">
    <source>
        <dbReference type="SAM" id="MobiDB-lite"/>
    </source>
</evidence>
<evidence type="ECO:0000256" key="1">
    <source>
        <dbReference type="ARBA" id="ARBA00004147"/>
    </source>
</evidence>
<accession>W5QK76</accession>
<gene>
    <name evidence="15 19" type="primary">E1</name>
</gene>
<dbReference type="GO" id="GO:0043138">
    <property type="term" value="F:3'-5' DNA helicase activity"/>
    <property type="evidence" value="ECO:0007669"/>
    <property type="project" value="UniProtKB-UniRule"/>
</dbReference>
<evidence type="ECO:0000256" key="9">
    <source>
        <dbReference type="ARBA" id="ARBA00022840"/>
    </source>
</evidence>
<feature type="region of interest" description="DNA-binding region" evidence="15">
    <location>
        <begin position="184"/>
        <end position="350"/>
    </location>
</feature>
<keyword evidence="11 15" id="KW-0413">Isomerase</keyword>
<dbReference type="EC" id="5.6.2.4" evidence="15 16"/>
<evidence type="ECO:0000313" key="20">
    <source>
        <dbReference type="Proteomes" id="UP000098687"/>
    </source>
</evidence>
<feature type="modified residue" description="Phosphoserine; by host" evidence="15">
    <location>
        <position position="91"/>
    </location>
</feature>
<evidence type="ECO:0000256" key="16">
    <source>
        <dbReference type="PIRNR" id="PIRNR003383"/>
    </source>
</evidence>
<comment type="similarity">
    <text evidence="15 16">Belongs to the papillomaviridae E1 protein family.</text>
</comment>
<dbReference type="InterPro" id="IPR046935">
    <property type="entry name" value="PPV_E1_DBD_sf"/>
</dbReference>
<keyword evidence="8 15" id="KW-0347">Helicase</keyword>
<organism evidence="19 20">
    <name type="scientific">Saimiri sciureus papillomavirus 2</name>
    <dbReference type="NCBI Taxonomy" id="990305"/>
    <lineage>
        <taxon>Viruses</taxon>
        <taxon>Monodnaviria</taxon>
        <taxon>Shotokuvirae</taxon>
        <taxon>Cossaviricota</taxon>
        <taxon>Papovaviricetes</taxon>
        <taxon>Zurhausenvirales</taxon>
        <taxon>Papillomaviridae</taxon>
        <taxon>Firstpapillomavirinae</taxon>
        <taxon>Dyoomikronpapillomavirus</taxon>
        <taxon>Dyoomikronpapillomavirus 1</taxon>
    </lineage>
</organism>
<evidence type="ECO:0000256" key="8">
    <source>
        <dbReference type="ARBA" id="ARBA00022806"/>
    </source>
</evidence>
<evidence type="ECO:0000256" key="6">
    <source>
        <dbReference type="ARBA" id="ARBA00022741"/>
    </source>
</evidence>
<evidence type="ECO:0000259" key="18">
    <source>
        <dbReference type="PROSITE" id="PS51206"/>
    </source>
</evidence>
<keyword evidence="7 15" id="KW-0378">Hydrolase</keyword>
<keyword evidence="5 15" id="KW-0235">DNA replication</keyword>
<dbReference type="EMBL" id="JF304766">
    <property type="protein sequence ID" value="AEA35063.1"/>
    <property type="molecule type" value="Genomic_DNA"/>
</dbReference>
<dbReference type="SUPFAM" id="SSF52540">
    <property type="entry name" value="P-loop containing nucleoside triphosphate hydrolases"/>
    <property type="match status" value="1"/>
</dbReference>
<evidence type="ECO:0000256" key="10">
    <source>
        <dbReference type="ARBA" id="ARBA00023125"/>
    </source>
</evidence>
<dbReference type="InterPro" id="IPR016393">
    <property type="entry name" value="Rep_E1_papillomaV"/>
</dbReference>
<evidence type="ECO:0000256" key="7">
    <source>
        <dbReference type="ARBA" id="ARBA00022801"/>
    </source>
</evidence>
<evidence type="ECO:0000256" key="3">
    <source>
        <dbReference type="ARBA" id="ARBA00022553"/>
    </source>
</evidence>
<feature type="short sequence motif" description="Nuclear export signal" evidence="15">
    <location>
        <begin position="105"/>
        <end position="114"/>
    </location>
</feature>
<dbReference type="Pfam" id="PF00519">
    <property type="entry name" value="PPV_E1_C"/>
    <property type="match status" value="1"/>
</dbReference>
<reference evidence="19 20" key="1">
    <citation type="submission" date="2011-02" db="EMBL/GenBank/DDBJ databases">
        <title>Novel papillomavirus complete genomes isolated from humans and monkeys.</title>
        <authorList>
            <person name="Chen Z."/>
            <person name="Wood C.E."/>
            <person name="Burk R.D."/>
        </authorList>
    </citation>
    <scope>NUCLEOTIDE SEQUENCE [LARGE SCALE GENOMIC DNA]</scope>
    <source>
        <strain evidence="19">Mac2067.1</strain>
    </source>
</reference>